<gene>
    <name evidence="1" type="ORF">INT46_002903</name>
</gene>
<dbReference type="Proteomes" id="UP000650833">
    <property type="component" value="Unassembled WGS sequence"/>
</dbReference>
<reference evidence="1" key="1">
    <citation type="submission" date="2020-12" db="EMBL/GenBank/DDBJ databases">
        <title>Metabolic potential, ecology and presence of endohyphal bacteria is reflected in genomic diversity of Mucoromycotina.</title>
        <authorList>
            <person name="Muszewska A."/>
            <person name="Okrasinska A."/>
            <person name="Steczkiewicz K."/>
            <person name="Drgas O."/>
            <person name="Orlowska M."/>
            <person name="Perlinska-Lenart U."/>
            <person name="Aleksandrzak-Piekarczyk T."/>
            <person name="Szatraj K."/>
            <person name="Zielenkiewicz U."/>
            <person name="Pilsyk S."/>
            <person name="Malc E."/>
            <person name="Mieczkowski P."/>
            <person name="Kruszewska J.S."/>
            <person name="Biernat P."/>
            <person name="Pawlowska J."/>
        </authorList>
    </citation>
    <scope>NUCLEOTIDE SEQUENCE</scope>
    <source>
        <strain evidence="1">CBS 226.32</strain>
    </source>
</reference>
<name>A0A8H7R9M1_9FUNG</name>
<sequence length="76" mass="8977">MIERCLKQWFDFLNDEINNKNILPGVICPNLHLLYHVPYITKSMGVLRSYSARSMERAIQMYKQRIKATSRVYLGV</sequence>
<comment type="caution">
    <text evidence="1">The sequence shown here is derived from an EMBL/GenBank/DDBJ whole genome shotgun (WGS) entry which is preliminary data.</text>
</comment>
<evidence type="ECO:0000313" key="2">
    <source>
        <dbReference type="Proteomes" id="UP000650833"/>
    </source>
</evidence>
<accession>A0A8H7R9M1</accession>
<protein>
    <submittedName>
        <fullName evidence="1">Uncharacterized protein</fullName>
    </submittedName>
</protein>
<dbReference type="AlphaFoldDB" id="A0A8H7R9M1"/>
<proteinExistence type="predicted"/>
<organism evidence="1 2">
    <name type="scientific">Mucor plumbeus</name>
    <dbReference type="NCBI Taxonomy" id="97098"/>
    <lineage>
        <taxon>Eukaryota</taxon>
        <taxon>Fungi</taxon>
        <taxon>Fungi incertae sedis</taxon>
        <taxon>Mucoromycota</taxon>
        <taxon>Mucoromycotina</taxon>
        <taxon>Mucoromycetes</taxon>
        <taxon>Mucorales</taxon>
        <taxon>Mucorineae</taxon>
        <taxon>Mucoraceae</taxon>
        <taxon>Mucor</taxon>
    </lineage>
</organism>
<dbReference type="EMBL" id="JAEPRC010000150">
    <property type="protein sequence ID" value="KAG2206425.1"/>
    <property type="molecule type" value="Genomic_DNA"/>
</dbReference>
<evidence type="ECO:0000313" key="1">
    <source>
        <dbReference type="EMBL" id="KAG2206425.1"/>
    </source>
</evidence>
<keyword evidence="2" id="KW-1185">Reference proteome</keyword>